<sequence length="153" mass="16905">MSAQDKRAFFEKFASTTKERLLTPTKPAPAVAWNKHGKEDVSASPFAYRLQKFQALEESAKKQVRSPPTTRKVVSSRAKLFEAIAKGESPVKEWSPSPNAVKARKALFEALPHAGKAVLSIKPVPQTTAHHAVASPSPDRWHCNTLFTEQDSE</sequence>
<dbReference type="AlphaFoldDB" id="A0AAW1P5W5"/>
<dbReference type="Proteomes" id="UP001489004">
    <property type="component" value="Unassembled WGS sequence"/>
</dbReference>
<accession>A0AAW1P5W5</accession>
<keyword evidence="2" id="KW-1185">Reference proteome</keyword>
<organism evidence="1 2">
    <name type="scientific">[Myrmecia] bisecta</name>
    <dbReference type="NCBI Taxonomy" id="41462"/>
    <lineage>
        <taxon>Eukaryota</taxon>
        <taxon>Viridiplantae</taxon>
        <taxon>Chlorophyta</taxon>
        <taxon>core chlorophytes</taxon>
        <taxon>Trebouxiophyceae</taxon>
        <taxon>Trebouxiales</taxon>
        <taxon>Trebouxiaceae</taxon>
        <taxon>Myrmecia</taxon>
    </lineage>
</organism>
<name>A0AAW1P5W5_9CHLO</name>
<proteinExistence type="predicted"/>
<gene>
    <name evidence="1" type="ORF">WJX72_007000</name>
</gene>
<reference evidence="1 2" key="1">
    <citation type="journal article" date="2024" name="Nat. Commun.">
        <title>Phylogenomics reveals the evolutionary origins of lichenization in chlorophyte algae.</title>
        <authorList>
            <person name="Puginier C."/>
            <person name="Libourel C."/>
            <person name="Otte J."/>
            <person name="Skaloud P."/>
            <person name="Haon M."/>
            <person name="Grisel S."/>
            <person name="Petersen M."/>
            <person name="Berrin J.G."/>
            <person name="Delaux P.M."/>
            <person name="Dal Grande F."/>
            <person name="Keller J."/>
        </authorList>
    </citation>
    <scope>NUCLEOTIDE SEQUENCE [LARGE SCALE GENOMIC DNA]</scope>
    <source>
        <strain evidence="1 2">SAG 2043</strain>
    </source>
</reference>
<protein>
    <submittedName>
        <fullName evidence="1">Uncharacterized protein</fullName>
    </submittedName>
</protein>
<evidence type="ECO:0000313" key="2">
    <source>
        <dbReference type="Proteomes" id="UP001489004"/>
    </source>
</evidence>
<comment type="caution">
    <text evidence="1">The sequence shown here is derived from an EMBL/GenBank/DDBJ whole genome shotgun (WGS) entry which is preliminary data.</text>
</comment>
<dbReference type="EMBL" id="JALJOR010000018">
    <property type="protein sequence ID" value="KAK9804326.1"/>
    <property type="molecule type" value="Genomic_DNA"/>
</dbReference>
<evidence type="ECO:0000313" key="1">
    <source>
        <dbReference type="EMBL" id="KAK9804326.1"/>
    </source>
</evidence>